<protein>
    <submittedName>
        <fullName evidence="1">Uncharacterized protein</fullName>
    </submittedName>
</protein>
<dbReference type="EMBL" id="CM042018">
    <property type="protein sequence ID" value="KAI3826973.1"/>
    <property type="molecule type" value="Genomic_DNA"/>
</dbReference>
<dbReference type="Proteomes" id="UP001056120">
    <property type="component" value="Linkage Group LG01"/>
</dbReference>
<organism evidence="1 2">
    <name type="scientific">Smallanthus sonchifolius</name>
    <dbReference type="NCBI Taxonomy" id="185202"/>
    <lineage>
        <taxon>Eukaryota</taxon>
        <taxon>Viridiplantae</taxon>
        <taxon>Streptophyta</taxon>
        <taxon>Embryophyta</taxon>
        <taxon>Tracheophyta</taxon>
        <taxon>Spermatophyta</taxon>
        <taxon>Magnoliopsida</taxon>
        <taxon>eudicotyledons</taxon>
        <taxon>Gunneridae</taxon>
        <taxon>Pentapetalae</taxon>
        <taxon>asterids</taxon>
        <taxon>campanulids</taxon>
        <taxon>Asterales</taxon>
        <taxon>Asteraceae</taxon>
        <taxon>Asteroideae</taxon>
        <taxon>Heliantheae alliance</taxon>
        <taxon>Millerieae</taxon>
        <taxon>Smallanthus</taxon>
    </lineage>
</organism>
<proteinExistence type="predicted"/>
<reference evidence="1 2" key="2">
    <citation type="journal article" date="2022" name="Mol. Ecol. Resour.">
        <title>The genomes of chicory, endive, great burdock and yacon provide insights into Asteraceae paleo-polyploidization history and plant inulin production.</title>
        <authorList>
            <person name="Fan W."/>
            <person name="Wang S."/>
            <person name="Wang H."/>
            <person name="Wang A."/>
            <person name="Jiang F."/>
            <person name="Liu H."/>
            <person name="Zhao H."/>
            <person name="Xu D."/>
            <person name="Zhang Y."/>
        </authorList>
    </citation>
    <scope>NUCLEOTIDE SEQUENCE [LARGE SCALE GENOMIC DNA]</scope>
    <source>
        <strain evidence="2">cv. Yunnan</strain>
        <tissue evidence="1">Leaves</tissue>
    </source>
</reference>
<gene>
    <name evidence="1" type="ORF">L1987_01034</name>
</gene>
<keyword evidence="2" id="KW-1185">Reference proteome</keyword>
<comment type="caution">
    <text evidence="1">The sequence shown here is derived from an EMBL/GenBank/DDBJ whole genome shotgun (WGS) entry which is preliminary data.</text>
</comment>
<evidence type="ECO:0000313" key="2">
    <source>
        <dbReference type="Proteomes" id="UP001056120"/>
    </source>
</evidence>
<reference evidence="2" key="1">
    <citation type="journal article" date="2022" name="Mol. Ecol. Resour.">
        <title>The genomes of chicory, endive, great burdock and yacon provide insights into Asteraceae palaeo-polyploidization history and plant inulin production.</title>
        <authorList>
            <person name="Fan W."/>
            <person name="Wang S."/>
            <person name="Wang H."/>
            <person name="Wang A."/>
            <person name="Jiang F."/>
            <person name="Liu H."/>
            <person name="Zhao H."/>
            <person name="Xu D."/>
            <person name="Zhang Y."/>
        </authorList>
    </citation>
    <scope>NUCLEOTIDE SEQUENCE [LARGE SCALE GENOMIC DNA]</scope>
    <source>
        <strain evidence="2">cv. Yunnan</strain>
    </source>
</reference>
<accession>A0ACB9K403</accession>
<sequence>MAINVDRKQFAYSVDTWVWELGDVKEFSVKGFNLRVQCGVSVEGKRRGGIRDVDGAMKVGEAVVNATRGKGMKSYMWLGIRGDSVVNRQWRSIVVHRCRSIISNPLRLRNRVQVIVFFSGFSSSSTKAIGFPIRTTRDHRYRNAV</sequence>
<evidence type="ECO:0000313" key="1">
    <source>
        <dbReference type="EMBL" id="KAI3826973.1"/>
    </source>
</evidence>
<name>A0ACB9K403_9ASTR</name>